<reference evidence="1 2" key="1">
    <citation type="submission" date="2016-10" db="EMBL/GenBank/DDBJ databases">
        <authorList>
            <person name="de Groot N.N."/>
        </authorList>
    </citation>
    <scope>NUCLEOTIDE SEQUENCE [LARGE SCALE GENOMIC DNA]</scope>
    <source>
        <strain evidence="1 2">DSM 22900</strain>
    </source>
</reference>
<accession>A0A1I1M1F0</accession>
<gene>
    <name evidence="1" type="ORF">SAMN05421747_1272</name>
</gene>
<sequence length="114" mass="13282">MEERIRTALEFLKDGQSFTVGELRLGAEKPRVIEVTGWSQYTNFANLTRQQCLRELEEIKALFYKMVDASSELKDFIKDKFIEFNLCFDDYGKVSIGICSEKNGIVKWEVDLKE</sequence>
<proteinExistence type="predicted"/>
<dbReference type="STRING" id="623281.SAMN05421747_1272"/>
<protein>
    <submittedName>
        <fullName evidence="1">Uncharacterized protein</fullName>
    </submittedName>
</protein>
<keyword evidence="2" id="KW-1185">Reference proteome</keyword>
<dbReference type="OrthoDB" id="1494631at2"/>
<evidence type="ECO:0000313" key="2">
    <source>
        <dbReference type="Proteomes" id="UP000199577"/>
    </source>
</evidence>
<dbReference type="AlphaFoldDB" id="A0A1I1M1F0"/>
<dbReference type="Proteomes" id="UP000199577">
    <property type="component" value="Unassembled WGS sequence"/>
</dbReference>
<name>A0A1I1M1F0_9SPHI</name>
<dbReference type="RefSeq" id="WP_090975064.1">
    <property type="nucleotide sequence ID" value="NZ_FOLL01000027.1"/>
</dbReference>
<dbReference type="EMBL" id="FOLL01000027">
    <property type="protein sequence ID" value="SFC78906.1"/>
    <property type="molecule type" value="Genomic_DNA"/>
</dbReference>
<evidence type="ECO:0000313" key="1">
    <source>
        <dbReference type="EMBL" id="SFC78906.1"/>
    </source>
</evidence>
<organism evidence="1 2">
    <name type="scientific">Parapedobacter composti</name>
    <dbReference type="NCBI Taxonomy" id="623281"/>
    <lineage>
        <taxon>Bacteria</taxon>
        <taxon>Pseudomonadati</taxon>
        <taxon>Bacteroidota</taxon>
        <taxon>Sphingobacteriia</taxon>
        <taxon>Sphingobacteriales</taxon>
        <taxon>Sphingobacteriaceae</taxon>
        <taxon>Parapedobacter</taxon>
    </lineage>
</organism>